<dbReference type="InterPro" id="IPR005064">
    <property type="entry name" value="BUG"/>
</dbReference>
<dbReference type="PANTHER" id="PTHR42928">
    <property type="entry name" value="TRICARBOXYLATE-BINDING PROTEIN"/>
    <property type="match status" value="1"/>
</dbReference>
<sequence length="300" mass="31482">MIFSASIAAAQDYPQRPIEMVVTFGPGGGADLMGRQMARLMESSLGVSLPVSNVAGASGNAGLTRLRTNPADGYTVGTLISLTVASWASGLGDSKPEDFRIISVVQNSPSFLFVAANSPYQTAEALFEHAQSNPGQLTVATSGYGTQDDVTLKLLAKGGVQMENVPFQAPGERYASPIGGHTAVLYEEPGDVAQFLEAGQLKPLVVFSQERHPAFPDVPTAAELGHDISGLDNFRTIAVHADTPAEIVGILEDAVSGAVASPEWQDFCASTYSCIEPVTGDAAQTMITDFFQLVADQLNS</sequence>
<comment type="caution">
    <text evidence="2">The sequence shown here is derived from an EMBL/GenBank/DDBJ whole genome shotgun (WGS) entry which is preliminary data.</text>
</comment>
<protein>
    <submittedName>
        <fullName evidence="2">Tripartite tricarboxylate transporter substrate binding protein</fullName>
    </submittedName>
</protein>
<evidence type="ECO:0000313" key="3">
    <source>
        <dbReference type="Proteomes" id="UP000293520"/>
    </source>
</evidence>
<dbReference type="InterPro" id="IPR042100">
    <property type="entry name" value="Bug_dom1"/>
</dbReference>
<dbReference type="AlphaFoldDB" id="A0A4Q9FZU6"/>
<dbReference type="PANTHER" id="PTHR42928:SF5">
    <property type="entry name" value="BLR1237 PROTEIN"/>
    <property type="match status" value="1"/>
</dbReference>
<dbReference type="EMBL" id="SISK01000006">
    <property type="protein sequence ID" value="TBN40002.1"/>
    <property type="molecule type" value="Genomic_DNA"/>
</dbReference>
<name>A0A4Q9FZU6_9RHOB</name>
<accession>A0A4Q9FZU6</accession>
<keyword evidence="3" id="KW-1185">Reference proteome</keyword>
<organism evidence="2 3">
    <name type="scientific">Paracoccus subflavus</name>
    <dbReference type="NCBI Taxonomy" id="2528244"/>
    <lineage>
        <taxon>Bacteria</taxon>
        <taxon>Pseudomonadati</taxon>
        <taxon>Pseudomonadota</taxon>
        <taxon>Alphaproteobacteria</taxon>
        <taxon>Rhodobacterales</taxon>
        <taxon>Paracoccaceae</taxon>
        <taxon>Paracoccus</taxon>
    </lineage>
</organism>
<dbReference type="SUPFAM" id="SSF53850">
    <property type="entry name" value="Periplasmic binding protein-like II"/>
    <property type="match status" value="1"/>
</dbReference>
<dbReference type="Gene3D" id="3.40.190.150">
    <property type="entry name" value="Bordetella uptake gene, domain 1"/>
    <property type="match status" value="1"/>
</dbReference>
<dbReference type="PIRSF" id="PIRSF017082">
    <property type="entry name" value="YflP"/>
    <property type="match status" value="1"/>
</dbReference>
<evidence type="ECO:0000313" key="2">
    <source>
        <dbReference type="EMBL" id="TBN40002.1"/>
    </source>
</evidence>
<dbReference type="OrthoDB" id="8970543at2"/>
<dbReference type="Gene3D" id="3.40.190.10">
    <property type="entry name" value="Periplasmic binding protein-like II"/>
    <property type="match status" value="1"/>
</dbReference>
<comment type="similarity">
    <text evidence="1">Belongs to the UPF0065 (bug) family.</text>
</comment>
<dbReference type="Pfam" id="PF03401">
    <property type="entry name" value="TctC"/>
    <property type="match status" value="1"/>
</dbReference>
<evidence type="ECO:0000256" key="1">
    <source>
        <dbReference type="ARBA" id="ARBA00006987"/>
    </source>
</evidence>
<proteinExistence type="inferred from homology"/>
<reference evidence="2 3" key="1">
    <citation type="submission" date="2019-02" db="EMBL/GenBank/DDBJ databases">
        <title>Paracoccus subflavus sp. nov., isolated from marine sediment of the Pacific Ocean.</title>
        <authorList>
            <person name="Zhang G."/>
        </authorList>
    </citation>
    <scope>NUCLEOTIDE SEQUENCE [LARGE SCALE GENOMIC DNA]</scope>
    <source>
        <strain evidence="2 3">GY0581</strain>
    </source>
</reference>
<dbReference type="CDD" id="cd07012">
    <property type="entry name" value="PBP2_Bug_TTT"/>
    <property type="match status" value="1"/>
</dbReference>
<gene>
    <name evidence="2" type="ORF">EYE42_09865</name>
</gene>
<dbReference type="Proteomes" id="UP000293520">
    <property type="component" value="Unassembled WGS sequence"/>
</dbReference>